<dbReference type="EMBL" id="LK023368">
    <property type="protein sequence ID" value="CDS12765.1"/>
    <property type="molecule type" value="Genomic_DNA"/>
</dbReference>
<sequence>MQPLGEDNNSNTEQSPLINSDQQQMNPPQRRRSLWDRISAGALNASQVDFKGMRSMDATGFAPTGAKFDETFGSSALYETAFNRPKRDDAWKRERTALAEDALRQMS</sequence>
<name>A0A077WZM6_9FUNG</name>
<protein>
    <submittedName>
        <fullName evidence="2">Uncharacterized protein</fullName>
    </submittedName>
</protein>
<proteinExistence type="predicted"/>
<reference evidence="2" key="1">
    <citation type="journal article" date="2014" name="Genome Announc.">
        <title>De novo whole-genome sequence and genome annotation of Lichtheimia ramosa.</title>
        <authorList>
            <person name="Linde J."/>
            <person name="Schwartze V."/>
            <person name="Binder U."/>
            <person name="Lass-Florl C."/>
            <person name="Voigt K."/>
            <person name="Horn F."/>
        </authorList>
    </citation>
    <scope>NUCLEOTIDE SEQUENCE</scope>
    <source>
        <strain evidence="2">JMRC FSU:6197</strain>
    </source>
</reference>
<feature type="region of interest" description="Disordered" evidence="1">
    <location>
        <begin position="1"/>
        <end position="33"/>
    </location>
</feature>
<evidence type="ECO:0000256" key="1">
    <source>
        <dbReference type="SAM" id="MobiDB-lite"/>
    </source>
</evidence>
<gene>
    <name evidence="2" type="ORF">LRAMOSA04949</name>
</gene>
<accession>A0A077WZM6</accession>
<evidence type="ECO:0000313" key="2">
    <source>
        <dbReference type="EMBL" id="CDS12765.1"/>
    </source>
</evidence>
<dbReference type="AlphaFoldDB" id="A0A077WZM6"/>
<organism evidence="2">
    <name type="scientific">Lichtheimia ramosa</name>
    <dbReference type="NCBI Taxonomy" id="688394"/>
    <lineage>
        <taxon>Eukaryota</taxon>
        <taxon>Fungi</taxon>
        <taxon>Fungi incertae sedis</taxon>
        <taxon>Mucoromycota</taxon>
        <taxon>Mucoromycotina</taxon>
        <taxon>Mucoromycetes</taxon>
        <taxon>Mucorales</taxon>
        <taxon>Lichtheimiaceae</taxon>
        <taxon>Lichtheimia</taxon>
    </lineage>
</organism>
<dbReference type="OrthoDB" id="2237087at2759"/>
<feature type="compositionally biased region" description="Polar residues" evidence="1">
    <location>
        <begin position="7"/>
        <end position="27"/>
    </location>
</feature>